<proteinExistence type="predicted"/>
<accession>A0ABX2AJC6</accession>
<evidence type="ECO:0000313" key="1">
    <source>
        <dbReference type="EMBL" id="NPD91206.1"/>
    </source>
</evidence>
<sequence>MRIKNIFLLGCLIAASCTTPKAISNDKIKYDKTLPVIPKVSVIKDPANYNKEDKYTFPIYGNETAVAPPVVNRNGSLNPVAIWCTKECTVVASLTQLQWDMHYFQRTSGDYIEDAETGKRYYVKGTYDGLPMDMSYNIKGVSGEWICSFDIYPPLPEKCTRINIIEQDVTDNVKNGAAWGGGLRIHNVQVSLLQRNQNIVKFQKTRIIE</sequence>
<dbReference type="Proteomes" id="UP000714420">
    <property type="component" value="Unassembled WGS sequence"/>
</dbReference>
<organism evidence="1 2">
    <name type="scientific">Xylanibacter muris</name>
    <dbReference type="NCBI Taxonomy" id="2736290"/>
    <lineage>
        <taxon>Bacteria</taxon>
        <taxon>Pseudomonadati</taxon>
        <taxon>Bacteroidota</taxon>
        <taxon>Bacteroidia</taxon>
        <taxon>Bacteroidales</taxon>
        <taxon>Prevotellaceae</taxon>
        <taxon>Xylanibacter</taxon>
    </lineage>
</organism>
<keyword evidence="2" id="KW-1185">Reference proteome</keyword>
<evidence type="ECO:0000313" key="2">
    <source>
        <dbReference type="Proteomes" id="UP000714420"/>
    </source>
</evidence>
<dbReference type="EMBL" id="JABKKF010000002">
    <property type="protein sequence ID" value="NPD91206.1"/>
    <property type="molecule type" value="Genomic_DNA"/>
</dbReference>
<dbReference type="PROSITE" id="PS51257">
    <property type="entry name" value="PROKAR_LIPOPROTEIN"/>
    <property type="match status" value="1"/>
</dbReference>
<name>A0ABX2AJC6_9BACT</name>
<protein>
    <recommendedName>
        <fullName evidence="3">Lipoprotein</fullName>
    </recommendedName>
</protein>
<evidence type="ECO:0008006" key="3">
    <source>
        <dbReference type="Google" id="ProtNLM"/>
    </source>
</evidence>
<dbReference type="RefSeq" id="WP_172273302.1">
    <property type="nucleotide sequence ID" value="NZ_CASGMU010000002.1"/>
</dbReference>
<gene>
    <name evidence="1" type="ORF">HPS56_02380</name>
</gene>
<comment type="caution">
    <text evidence="1">The sequence shown here is derived from an EMBL/GenBank/DDBJ whole genome shotgun (WGS) entry which is preliminary data.</text>
</comment>
<reference evidence="1 2" key="1">
    <citation type="submission" date="2020-05" db="EMBL/GenBank/DDBJ databases">
        <title>Distinct polysaccharide utilization as determinants for interspecies competition between intestinal Prevotella spp.</title>
        <authorList>
            <person name="Galvez E.J.C."/>
            <person name="Iljazovic A."/>
            <person name="Strowig T."/>
        </authorList>
    </citation>
    <scope>NUCLEOTIDE SEQUENCE [LARGE SCALE GENOMIC DNA]</scope>
    <source>
        <strain evidence="1 2">PMUR</strain>
    </source>
</reference>